<dbReference type="PANTHER" id="PTHR47331">
    <property type="entry name" value="PHD-TYPE DOMAIN-CONTAINING PROTEIN"/>
    <property type="match status" value="1"/>
</dbReference>
<dbReference type="AlphaFoldDB" id="A0AAV4AR77"/>
<dbReference type="Proteomes" id="UP000735302">
    <property type="component" value="Unassembled WGS sequence"/>
</dbReference>
<gene>
    <name evidence="1" type="ORF">PoB_003681400</name>
</gene>
<dbReference type="InterPro" id="IPR036397">
    <property type="entry name" value="RNaseH_sf"/>
</dbReference>
<name>A0AAV4AR77_9GAST</name>
<accession>A0AAV4AR77</accession>
<sequence>MYGPDSPHWRFSVPRAPWWGGWWERMIKVMKLALKRSVGLKCLERIKLETTLVEVEACINSRPLTFVGDDFDSGHPLSPSHFLLGRGNHLLKVDIPLGVNSTLVSASPILETLAK</sequence>
<organism evidence="1 2">
    <name type="scientific">Plakobranchus ocellatus</name>
    <dbReference type="NCBI Taxonomy" id="259542"/>
    <lineage>
        <taxon>Eukaryota</taxon>
        <taxon>Metazoa</taxon>
        <taxon>Spiralia</taxon>
        <taxon>Lophotrochozoa</taxon>
        <taxon>Mollusca</taxon>
        <taxon>Gastropoda</taxon>
        <taxon>Heterobranchia</taxon>
        <taxon>Euthyneura</taxon>
        <taxon>Panpulmonata</taxon>
        <taxon>Sacoglossa</taxon>
        <taxon>Placobranchoidea</taxon>
        <taxon>Plakobranchidae</taxon>
        <taxon>Plakobranchus</taxon>
    </lineage>
</organism>
<reference evidence="1 2" key="1">
    <citation type="journal article" date="2021" name="Elife">
        <title>Chloroplast acquisition without the gene transfer in kleptoplastic sea slugs, Plakobranchus ocellatus.</title>
        <authorList>
            <person name="Maeda T."/>
            <person name="Takahashi S."/>
            <person name="Yoshida T."/>
            <person name="Shimamura S."/>
            <person name="Takaki Y."/>
            <person name="Nagai Y."/>
            <person name="Toyoda A."/>
            <person name="Suzuki Y."/>
            <person name="Arimoto A."/>
            <person name="Ishii H."/>
            <person name="Satoh N."/>
            <person name="Nishiyama T."/>
            <person name="Hasebe M."/>
            <person name="Maruyama T."/>
            <person name="Minagawa J."/>
            <person name="Obokata J."/>
            <person name="Shigenobu S."/>
        </authorList>
    </citation>
    <scope>NUCLEOTIDE SEQUENCE [LARGE SCALE GENOMIC DNA]</scope>
</reference>
<evidence type="ECO:0000313" key="1">
    <source>
        <dbReference type="EMBL" id="GFO10309.1"/>
    </source>
</evidence>
<protein>
    <submittedName>
        <fullName evidence="1">Tigger transposable element-derived protein 6</fullName>
    </submittedName>
</protein>
<proteinExistence type="predicted"/>
<dbReference type="EMBL" id="BLXT01004151">
    <property type="protein sequence ID" value="GFO10309.1"/>
    <property type="molecule type" value="Genomic_DNA"/>
</dbReference>
<dbReference type="PANTHER" id="PTHR47331:SF1">
    <property type="entry name" value="GAG-LIKE PROTEIN"/>
    <property type="match status" value="1"/>
</dbReference>
<dbReference type="Gene3D" id="3.30.420.10">
    <property type="entry name" value="Ribonuclease H-like superfamily/Ribonuclease H"/>
    <property type="match status" value="1"/>
</dbReference>
<dbReference type="GO" id="GO:0003676">
    <property type="term" value="F:nucleic acid binding"/>
    <property type="evidence" value="ECO:0007669"/>
    <property type="project" value="InterPro"/>
</dbReference>
<keyword evidence="2" id="KW-1185">Reference proteome</keyword>
<comment type="caution">
    <text evidence="1">The sequence shown here is derived from an EMBL/GenBank/DDBJ whole genome shotgun (WGS) entry which is preliminary data.</text>
</comment>
<evidence type="ECO:0000313" key="2">
    <source>
        <dbReference type="Proteomes" id="UP000735302"/>
    </source>
</evidence>